<dbReference type="GO" id="GO:0005635">
    <property type="term" value="C:nuclear envelope"/>
    <property type="evidence" value="ECO:0007669"/>
    <property type="project" value="TreeGrafter"/>
</dbReference>
<dbReference type="PANTHER" id="PTHR23168">
    <property type="entry name" value="MITOTIC SPINDLE ASSEMBLY CHECKPOINT PROTEIN MAD1 MITOTIC ARREST DEFICIENT-LIKE PROTEIN 1"/>
    <property type="match status" value="1"/>
</dbReference>
<evidence type="ECO:0000256" key="8">
    <source>
        <dbReference type="SAM" id="Coils"/>
    </source>
</evidence>
<evidence type="ECO:0000256" key="5">
    <source>
        <dbReference type="ARBA" id="ARBA00022776"/>
    </source>
</evidence>
<evidence type="ECO:0000256" key="1">
    <source>
        <dbReference type="ARBA" id="ARBA00004123"/>
    </source>
</evidence>
<keyword evidence="11" id="KW-1185">Reference proteome</keyword>
<organism evidence="10 11">
    <name type="scientific">Brettanomyces naardenensis</name>
    <name type="common">Yeast</name>
    <dbReference type="NCBI Taxonomy" id="13370"/>
    <lineage>
        <taxon>Eukaryota</taxon>
        <taxon>Fungi</taxon>
        <taxon>Dikarya</taxon>
        <taxon>Ascomycota</taxon>
        <taxon>Saccharomycotina</taxon>
        <taxon>Pichiomycetes</taxon>
        <taxon>Pichiales</taxon>
        <taxon>Pichiaceae</taxon>
        <taxon>Brettanomyces</taxon>
    </lineage>
</organism>
<dbReference type="InterPro" id="IPR008672">
    <property type="entry name" value="Mad1"/>
</dbReference>
<dbReference type="Pfam" id="PF05557">
    <property type="entry name" value="MAD"/>
    <property type="match status" value="1"/>
</dbReference>
<dbReference type="GO" id="GO:0007094">
    <property type="term" value="P:mitotic spindle assembly checkpoint signaling"/>
    <property type="evidence" value="ECO:0007669"/>
    <property type="project" value="InterPro"/>
</dbReference>
<dbReference type="STRING" id="13370.A0A448YSU4"/>
<evidence type="ECO:0000256" key="2">
    <source>
        <dbReference type="ARBA" id="ARBA00008029"/>
    </source>
</evidence>
<evidence type="ECO:0000256" key="7">
    <source>
        <dbReference type="ARBA" id="ARBA00023306"/>
    </source>
</evidence>
<dbReference type="AlphaFoldDB" id="A0A448YSU4"/>
<dbReference type="Gene3D" id="3.30.457.60">
    <property type="match status" value="1"/>
</dbReference>
<keyword evidence="6" id="KW-0539">Nucleus</keyword>
<dbReference type="GO" id="GO:0072686">
    <property type="term" value="C:mitotic spindle"/>
    <property type="evidence" value="ECO:0007669"/>
    <property type="project" value="TreeGrafter"/>
</dbReference>
<evidence type="ECO:0000256" key="6">
    <source>
        <dbReference type="ARBA" id="ARBA00023242"/>
    </source>
</evidence>
<dbReference type="GO" id="GO:0051301">
    <property type="term" value="P:cell division"/>
    <property type="evidence" value="ECO:0007669"/>
    <property type="project" value="UniProtKB-KW"/>
</dbReference>
<proteinExistence type="inferred from homology"/>
<dbReference type="InParanoid" id="A0A448YSU4"/>
<keyword evidence="7" id="KW-0131">Cell cycle</keyword>
<evidence type="ECO:0000256" key="4">
    <source>
        <dbReference type="ARBA" id="ARBA00022618"/>
    </source>
</evidence>
<feature type="coiled-coil region" evidence="8">
    <location>
        <begin position="139"/>
        <end position="180"/>
    </location>
</feature>
<evidence type="ECO:0000256" key="9">
    <source>
        <dbReference type="SAM" id="MobiDB-lite"/>
    </source>
</evidence>
<dbReference type="OrthoDB" id="331602at2759"/>
<name>A0A448YSU4_BRENA</name>
<comment type="subcellular location">
    <subcellularLocation>
        <location evidence="1">Nucleus</location>
    </subcellularLocation>
</comment>
<keyword evidence="4" id="KW-0132">Cell division</keyword>
<keyword evidence="8" id="KW-0175">Coiled coil</keyword>
<evidence type="ECO:0000256" key="3">
    <source>
        <dbReference type="ARBA" id="ARBA00022019"/>
    </source>
</evidence>
<feature type="region of interest" description="Disordered" evidence="9">
    <location>
        <begin position="41"/>
        <end position="104"/>
    </location>
</feature>
<sequence>MGSASEKGLEEENRRLLEENKWLREENWRLGEENKRIRVSYGGAVDSSKEAEPGELGDAEGRGDVRGMGDTAGRGDTAEKVDATGKGESSSGSITQHSAKRSKIDKPVSPIKILQLKDNPVRRYQWKNEKMIRVLRRENEDLLTKKETVDSTIERLRLELADQREENSNSEKRMLRLKERYSKNIGKFVDVVYKLLGYKIEFVTETRLKIIPKLSKNSYIVLDIGDIKEMRMKKENFKMEVGGKDLVENLIQFWVIERREISCFFNALGLEMYERAAQ</sequence>
<dbReference type="EMBL" id="CAACVR010000067">
    <property type="protein sequence ID" value="VEU23989.1"/>
    <property type="molecule type" value="Genomic_DNA"/>
</dbReference>
<feature type="compositionally biased region" description="Basic and acidic residues" evidence="9">
    <location>
        <begin position="76"/>
        <end position="85"/>
    </location>
</feature>
<keyword evidence="5" id="KW-0498">Mitosis</keyword>
<reference evidence="10 11" key="1">
    <citation type="submission" date="2018-12" db="EMBL/GenBank/DDBJ databases">
        <authorList>
            <person name="Tiukova I."/>
            <person name="Dainat J."/>
        </authorList>
    </citation>
    <scope>NUCLEOTIDE SEQUENCE [LARGE SCALE GENOMIC DNA]</scope>
</reference>
<gene>
    <name evidence="10" type="ORF">BRENAR_LOCUS4718</name>
</gene>
<feature type="compositionally biased region" description="Polar residues" evidence="9">
    <location>
        <begin position="87"/>
        <end position="97"/>
    </location>
</feature>
<evidence type="ECO:0000313" key="10">
    <source>
        <dbReference type="EMBL" id="VEU23989.1"/>
    </source>
</evidence>
<dbReference type="PANTHER" id="PTHR23168:SF0">
    <property type="entry name" value="MITOTIC SPINDLE ASSEMBLY CHECKPOINT PROTEIN MAD1"/>
    <property type="match status" value="1"/>
</dbReference>
<protein>
    <recommendedName>
        <fullName evidence="3">Spindle assembly checkpoint component MAD1</fullName>
    </recommendedName>
</protein>
<dbReference type="GO" id="GO:0051315">
    <property type="term" value="P:attachment of mitotic spindle microtubules to kinetochore"/>
    <property type="evidence" value="ECO:0007669"/>
    <property type="project" value="TreeGrafter"/>
</dbReference>
<dbReference type="GO" id="GO:0000776">
    <property type="term" value="C:kinetochore"/>
    <property type="evidence" value="ECO:0007669"/>
    <property type="project" value="TreeGrafter"/>
</dbReference>
<accession>A0A448YSU4</accession>
<dbReference type="Proteomes" id="UP000290900">
    <property type="component" value="Unassembled WGS sequence"/>
</dbReference>
<evidence type="ECO:0000313" key="11">
    <source>
        <dbReference type="Proteomes" id="UP000290900"/>
    </source>
</evidence>
<comment type="similarity">
    <text evidence="2">Belongs to the MAD1 family.</text>
</comment>